<evidence type="ECO:0000256" key="1">
    <source>
        <dbReference type="SAM" id="MobiDB-lite"/>
    </source>
</evidence>
<evidence type="ECO:0000313" key="3">
    <source>
        <dbReference type="Proteomes" id="UP000789901"/>
    </source>
</evidence>
<dbReference type="Proteomes" id="UP000789901">
    <property type="component" value="Unassembled WGS sequence"/>
</dbReference>
<protein>
    <submittedName>
        <fullName evidence="2">24629_t:CDS:1</fullName>
    </submittedName>
</protein>
<gene>
    <name evidence="2" type="ORF">GMARGA_LOCUS17398</name>
</gene>
<accession>A0ABN7VE60</accession>
<feature type="compositionally biased region" description="Polar residues" evidence="1">
    <location>
        <begin position="7"/>
        <end position="20"/>
    </location>
</feature>
<dbReference type="EMBL" id="CAJVQB010013168">
    <property type="protein sequence ID" value="CAG8760345.1"/>
    <property type="molecule type" value="Genomic_DNA"/>
</dbReference>
<reference evidence="2 3" key="1">
    <citation type="submission" date="2021-06" db="EMBL/GenBank/DDBJ databases">
        <authorList>
            <person name="Kallberg Y."/>
            <person name="Tangrot J."/>
            <person name="Rosling A."/>
        </authorList>
    </citation>
    <scope>NUCLEOTIDE SEQUENCE [LARGE SCALE GENOMIC DNA]</scope>
    <source>
        <strain evidence="2 3">120-4 pot B 10/14</strain>
    </source>
</reference>
<sequence>MSKQKDSQNINRQEESSNMSGYEEFQNIEWRKILDKKTNIVEELKIKNAFLKADEIIFSQSETLQLHSDAKYTSQFEIDEIIFSRPETPQRDPVAIYTSQLIIIESKLLNCESQS</sequence>
<feature type="region of interest" description="Disordered" evidence="1">
    <location>
        <begin position="1"/>
        <end position="21"/>
    </location>
</feature>
<keyword evidence="3" id="KW-1185">Reference proteome</keyword>
<proteinExistence type="predicted"/>
<organism evidence="2 3">
    <name type="scientific">Gigaspora margarita</name>
    <dbReference type="NCBI Taxonomy" id="4874"/>
    <lineage>
        <taxon>Eukaryota</taxon>
        <taxon>Fungi</taxon>
        <taxon>Fungi incertae sedis</taxon>
        <taxon>Mucoromycota</taxon>
        <taxon>Glomeromycotina</taxon>
        <taxon>Glomeromycetes</taxon>
        <taxon>Diversisporales</taxon>
        <taxon>Gigasporaceae</taxon>
        <taxon>Gigaspora</taxon>
    </lineage>
</organism>
<evidence type="ECO:0000313" key="2">
    <source>
        <dbReference type="EMBL" id="CAG8760345.1"/>
    </source>
</evidence>
<name>A0ABN7VE60_GIGMA</name>
<comment type="caution">
    <text evidence="2">The sequence shown here is derived from an EMBL/GenBank/DDBJ whole genome shotgun (WGS) entry which is preliminary data.</text>
</comment>